<reference evidence="5" key="1">
    <citation type="submission" date="2022-01" db="EMBL/GenBank/DDBJ databases">
        <authorList>
            <person name="King R."/>
        </authorList>
    </citation>
    <scope>NUCLEOTIDE SEQUENCE</scope>
</reference>
<dbReference type="OrthoDB" id="414826at2759"/>
<reference evidence="5" key="2">
    <citation type="submission" date="2022-10" db="EMBL/GenBank/DDBJ databases">
        <authorList>
            <consortium name="ENA_rothamsted_submissions"/>
            <consortium name="culmorum"/>
            <person name="King R."/>
        </authorList>
    </citation>
    <scope>NUCLEOTIDE SEQUENCE</scope>
</reference>
<dbReference type="Proteomes" id="UP001153620">
    <property type="component" value="Chromosome 4"/>
</dbReference>
<dbReference type="AlphaFoldDB" id="A0A9N9WZH1"/>
<name>A0A9N9WZH1_9DIPT</name>
<evidence type="ECO:0000256" key="2">
    <source>
        <dbReference type="ARBA" id="ARBA00022525"/>
    </source>
</evidence>
<dbReference type="Pfam" id="PF00188">
    <property type="entry name" value="CAP"/>
    <property type="match status" value="1"/>
</dbReference>
<dbReference type="CDD" id="cd05380">
    <property type="entry name" value="CAP_euk"/>
    <property type="match status" value="1"/>
</dbReference>
<dbReference type="SMART" id="SM00198">
    <property type="entry name" value="SCP"/>
    <property type="match status" value="1"/>
</dbReference>
<feature type="signal peptide" evidence="3">
    <location>
        <begin position="1"/>
        <end position="20"/>
    </location>
</feature>
<dbReference type="GO" id="GO:0005576">
    <property type="term" value="C:extracellular region"/>
    <property type="evidence" value="ECO:0007669"/>
    <property type="project" value="UniProtKB-SubCell"/>
</dbReference>
<evidence type="ECO:0000313" key="5">
    <source>
        <dbReference type="EMBL" id="CAG9812182.1"/>
    </source>
</evidence>
<feature type="domain" description="SCP" evidence="4">
    <location>
        <begin position="63"/>
        <end position="238"/>
    </location>
</feature>
<evidence type="ECO:0000256" key="1">
    <source>
        <dbReference type="ARBA" id="ARBA00004613"/>
    </source>
</evidence>
<organism evidence="5 6">
    <name type="scientific">Chironomus riparius</name>
    <dbReference type="NCBI Taxonomy" id="315576"/>
    <lineage>
        <taxon>Eukaryota</taxon>
        <taxon>Metazoa</taxon>
        <taxon>Ecdysozoa</taxon>
        <taxon>Arthropoda</taxon>
        <taxon>Hexapoda</taxon>
        <taxon>Insecta</taxon>
        <taxon>Pterygota</taxon>
        <taxon>Neoptera</taxon>
        <taxon>Endopterygota</taxon>
        <taxon>Diptera</taxon>
        <taxon>Nematocera</taxon>
        <taxon>Chironomoidea</taxon>
        <taxon>Chironomidae</taxon>
        <taxon>Chironominae</taxon>
        <taxon>Chironomus</taxon>
    </lineage>
</organism>
<sequence length="277" mass="30897">MVELTLILIVLIFVINGIFMANMVKNYCDVNLCGTARNTACNNTGQLSTSCPVGTKLFTFTAAQKQLMVDTINSYRSNLALGASINAPGDNFPMASQMNKLQWDVEQEFMSSLQVKTCASHDPCKNTWYNTSFFNIPMFAGQNIYYESTYAPLRPPLTSTITNAVFAWYNEIIVAPVGIADFVQTVPGREIGHFLTMCHDQTQRVGCTGSQYEKLDRFGTNRFTQITCNFDKAPFLTLPLYKKGETCAGCLNTCDWESDSPGLCEIDPNSFANTYYF</sequence>
<proteinExistence type="predicted"/>
<evidence type="ECO:0000313" key="6">
    <source>
        <dbReference type="Proteomes" id="UP001153620"/>
    </source>
</evidence>
<keyword evidence="2" id="KW-0964">Secreted</keyword>
<evidence type="ECO:0000259" key="4">
    <source>
        <dbReference type="SMART" id="SM00198"/>
    </source>
</evidence>
<comment type="subcellular location">
    <subcellularLocation>
        <location evidence="1">Secreted</location>
    </subcellularLocation>
</comment>
<dbReference type="InterPro" id="IPR035940">
    <property type="entry name" value="CAP_sf"/>
</dbReference>
<feature type="chain" id="PRO_5040222634" description="SCP domain-containing protein" evidence="3">
    <location>
        <begin position="21"/>
        <end position="277"/>
    </location>
</feature>
<gene>
    <name evidence="5" type="ORF">CHIRRI_LOCUS14987</name>
</gene>
<accession>A0A9N9WZH1</accession>
<keyword evidence="3" id="KW-0732">Signal</keyword>
<dbReference type="Gene3D" id="3.40.33.10">
    <property type="entry name" value="CAP"/>
    <property type="match status" value="1"/>
</dbReference>
<evidence type="ECO:0000256" key="3">
    <source>
        <dbReference type="SAM" id="SignalP"/>
    </source>
</evidence>
<protein>
    <recommendedName>
        <fullName evidence="4">SCP domain-containing protein</fullName>
    </recommendedName>
</protein>
<dbReference type="SUPFAM" id="SSF55797">
    <property type="entry name" value="PR-1-like"/>
    <property type="match status" value="1"/>
</dbReference>
<dbReference type="EMBL" id="OU895880">
    <property type="protein sequence ID" value="CAG9812182.1"/>
    <property type="molecule type" value="Genomic_DNA"/>
</dbReference>
<keyword evidence="6" id="KW-1185">Reference proteome</keyword>
<dbReference type="InterPro" id="IPR014044">
    <property type="entry name" value="CAP_dom"/>
</dbReference>